<evidence type="ECO:0000256" key="3">
    <source>
        <dbReference type="ARBA" id="ARBA00022630"/>
    </source>
</evidence>
<gene>
    <name evidence="10" type="primary">mnmC</name>
    <name evidence="13" type="ORF">DSYM_19740</name>
</gene>
<name>A0A809RAA0_9PROT</name>
<dbReference type="EMBL" id="AP021857">
    <property type="protein sequence ID" value="BBO21275.1"/>
    <property type="molecule type" value="Genomic_DNA"/>
</dbReference>
<dbReference type="PANTHER" id="PTHR13847">
    <property type="entry name" value="SARCOSINE DEHYDROGENASE-RELATED"/>
    <property type="match status" value="1"/>
</dbReference>
<keyword evidence="2 10" id="KW-0489">Methyltransferase</keyword>
<evidence type="ECO:0000256" key="6">
    <source>
        <dbReference type="ARBA" id="ARBA00022694"/>
    </source>
</evidence>
<reference evidence="13" key="1">
    <citation type="journal article" name="DNA Res.">
        <title>The physiological potential of anammox bacteria as revealed by their core genome structure.</title>
        <authorList>
            <person name="Okubo T."/>
            <person name="Toyoda A."/>
            <person name="Fukuhara K."/>
            <person name="Uchiyama I."/>
            <person name="Harigaya Y."/>
            <person name="Kuroiwa M."/>
            <person name="Suzuki T."/>
            <person name="Murakami Y."/>
            <person name="Suwa Y."/>
            <person name="Takami H."/>
        </authorList>
    </citation>
    <scope>NUCLEOTIDE SEQUENCE</scope>
    <source>
        <strain evidence="13">317325-3</strain>
    </source>
</reference>
<dbReference type="NCBIfam" id="NF033855">
    <property type="entry name" value="tRNA_MNMC2"/>
    <property type="match status" value="1"/>
</dbReference>
<comment type="cofactor">
    <cofactor evidence="10">
        <name>FAD</name>
        <dbReference type="ChEBI" id="CHEBI:57692"/>
    </cofactor>
</comment>
<dbReference type="GO" id="GO:0004808">
    <property type="term" value="F:tRNA (5-methylaminomethyl-2-thiouridylate)(34)-methyltransferase activity"/>
    <property type="evidence" value="ECO:0007669"/>
    <property type="project" value="UniProtKB-EC"/>
</dbReference>
<dbReference type="KEGG" id="ddz:DSYM_19740"/>
<evidence type="ECO:0000313" key="14">
    <source>
        <dbReference type="Proteomes" id="UP000662914"/>
    </source>
</evidence>
<keyword evidence="6 10" id="KW-0819">tRNA processing</keyword>
<dbReference type="NCBIfam" id="NF002481">
    <property type="entry name" value="PRK01747.1-2"/>
    <property type="match status" value="1"/>
</dbReference>
<dbReference type="Gene3D" id="3.30.9.10">
    <property type="entry name" value="D-Amino Acid Oxidase, subunit A, domain 2"/>
    <property type="match status" value="1"/>
</dbReference>
<dbReference type="InterPro" id="IPR047785">
    <property type="entry name" value="tRNA_MNMC2"/>
</dbReference>
<feature type="region of interest" description="FAD-dependent cmnm(5)s(2)U34 oxidoreductase" evidence="10">
    <location>
        <begin position="248"/>
        <end position="612"/>
    </location>
</feature>
<comment type="catalytic activity">
    <reaction evidence="10">
        <text>5-aminomethyl-2-thiouridine(34) in tRNA + S-adenosyl-L-methionine = 5-methylaminomethyl-2-thiouridine(34) in tRNA + S-adenosyl-L-homocysteine + H(+)</text>
        <dbReference type="Rhea" id="RHEA:19569"/>
        <dbReference type="Rhea" id="RHEA-COMP:10195"/>
        <dbReference type="Rhea" id="RHEA-COMP:10197"/>
        <dbReference type="ChEBI" id="CHEBI:15378"/>
        <dbReference type="ChEBI" id="CHEBI:57856"/>
        <dbReference type="ChEBI" id="CHEBI:59789"/>
        <dbReference type="ChEBI" id="CHEBI:74454"/>
        <dbReference type="ChEBI" id="CHEBI:74455"/>
        <dbReference type="EC" id="2.1.1.61"/>
    </reaction>
</comment>
<dbReference type="AlphaFoldDB" id="A0A809RAA0"/>
<dbReference type="InterPro" id="IPR006076">
    <property type="entry name" value="FAD-dep_OxRdtase"/>
</dbReference>
<evidence type="ECO:0000256" key="1">
    <source>
        <dbReference type="ARBA" id="ARBA00022490"/>
    </source>
</evidence>
<protein>
    <recommendedName>
        <fullName evidence="10">tRNA 5-methylaminomethyl-2-thiouridine biosynthesis bifunctional protein MnmC</fullName>
        <shortName evidence="10">tRNA mnm(5)s(2)U biosynthesis bifunctional protein</shortName>
    </recommendedName>
    <domain>
        <recommendedName>
            <fullName evidence="10">tRNA (mnm(5)s(2)U34)-methyltransferase</fullName>
            <ecNumber evidence="10">2.1.1.61</ecNumber>
        </recommendedName>
    </domain>
    <domain>
        <recommendedName>
            <fullName evidence="10">FAD-dependent cmnm(5)s(2)U34 oxidoreductase</fullName>
            <ecNumber evidence="10">1.5.-.-</ecNumber>
        </recommendedName>
    </domain>
</protein>
<feature type="domain" description="MnmC-like methyltransferase" evidence="12">
    <location>
        <begin position="110"/>
        <end position="230"/>
    </location>
</feature>
<proteinExistence type="inferred from homology"/>
<comment type="subcellular location">
    <subcellularLocation>
        <location evidence="10">Cytoplasm</location>
    </subcellularLocation>
</comment>
<sequence length="612" mass="66044">MIRPIEPAVPSYRDGAAYSESYGDTYWSLDGGLDETRHVFLSGNDLPARWQSRDCFTILETGFGTGLNFLCTWQLFRGTAPDGARLHYLSVDKHPFRAGDLQRLYGQWPELAPLGAALLERYPPLIPGFHRLHLDGGRVALTLLFGEAAEMLAQVEARVDAFFLDGFAPARNPDMWSEALFAQIGRLAAPGATCATYSAAGKVSRGMTAAGFAIEKQPGFGRKREMLVGRFPGPAQTESERERRALVIGGGIAGCLVAERLAARGWTIDLIERRDGLARETSGNPAGVLQPVPSADGNRLSRLTLAGFHYALRRLQDLSADPKLIWQQCGVLRLARDAKQVERQRRIAESGLLPPEVLRWVDVEEASLLAGWRVPAPGWWFPQGGWVHPPALCDAALRAAGDAVRLHAQREVAELLRADNGWRAVDASGKAIAEAPVAILANGHLARRFAVSSALPLRPVRGQITCIPAEPGRAIKAVVSREGYVTPATSFGVHVVGATYEEGSTDELARAEDHRANLTRLRQLLPDFAATVDAARAGGRTGIRTVGPDRLPLVGAIPGNEGLFGLLGLGSRGLVYAPLCAELLAGKIEGEPLPLERDLVAALDPVRTTNRA</sequence>
<dbReference type="InterPro" id="IPR008471">
    <property type="entry name" value="MnmC-like_methylTransf"/>
</dbReference>
<dbReference type="SUPFAM" id="SSF54373">
    <property type="entry name" value="FAD-linked reductases, C-terminal domain"/>
    <property type="match status" value="1"/>
</dbReference>
<comment type="similarity">
    <text evidence="10">In the C-terminal section; belongs to the DAO family.</text>
</comment>
<dbReference type="SUPFAM" id="SSF51905">
    <property type="entry name" value="FAD/NAD(P)-binding domain"/>
    <property type="match status" value="1"/>
</dbReference>
<keyword evidence="4 10" id="KW-0808">Transferase</keyword>
<keyword evidence="1 10" id="KW-0963">Cytoplasm</keyword>
<evidence type="ECO:0000256" key="8">
    <source>
        <dbReference type="ARBA" id="ARBA00023002"/>
    </source>
</evidence>
<organism evidence="13 14">
    <name type="scientific">Candidatus Desulfobacillus denitrificans</name>
    <dbReference type="NCBI Taxonomy" id="2608985"/>
    <lineage>
        <taxon>Bacteria</taxon>
        <taxon>Pseudomonadati</taxon>
        <taxon>Pseudomonadota</taxon>
        <taxon>Betaproteobacteria</taxon>
        <taxon>Candidatus Desulfobacillus</taxon>
    </lineage>
</organism>
<dbReference type="InterPro" id="IPR029063">
    <property type="entry name" value="SAM-dependent_MTases_sf"/>
</dbReference>
<evidence type="ECO:0000256" key="5">
    <source>
        <dbReference type="ARBA" id="ARBA00022691"/>
    </source>
</evidence>
<dbReference type="PANTHER" id="PTHR13847:SF283">
    <property type="entry name" value="TRNA 5-METHYLAMINOMETHYL-2-THIOURIDINE BIOSYNTHESIS BIFUNCTIONAL PROTEIN MNMC"/>
    <property type="match status" value="1"/>
</dbReference>
<dbReference type="InterPro" id="IPR023032">
    <property type="entry name" value="tRNA_MAMT_biosynth_bifunc_MnmC"/>
</dbReference>
<comment type="function">
    <text evidence="10">Catalyzes the last two steps in the biosynthesis of 5-methylaminomethyl-2-thiouridine (mnm(5)s(2)U) at the wobble position (U34) in tRNA. Catalyzes the FAD-dependent demodification of cmnm(5)s(2)U34 to nm(5)s(2)U34, followed by the transfer of a methyl group from S-adenosyl-L-methionine to nm(5)s(2)U34, to form mnm(5)s(2)U34.</text>
</comment>
<dbReference type="GO" id="GO:0005737">
    <property type="term" value="C:cytoplasm"/>
    <property type="evidence" value="ECO:0007669"/>
    <property type="project" value="UniProtKB-SubCell"/>
</dbReference>
<dbReference type="Pfam" id="PF01266">
    <property type="entry name" value="DAO"/>
    <property type="match status" value="1"/>
</dbReference>
<keyword evidence="8 10" id="KW-0560">Oxidoreductase</keyword>
<dbReference type="NCBIfam" id="TIGR03197">
    <property type="entry name" value="MnmC_Cterm"/>
    <property type="match status" value="1"/>
</dbReference>
<dbReference type="Gene3D" id="3.50.50.60">
    <property type="entry name" value="FAD/NAD(P)-binding domain"/>
    <property type="match status" value="1"/>
</dbReference>
<dbReference type="HAMAP" id="MF_01102">
    <property type="entry name" value="MnmC"/>
    <property type="match status" value="1"/>
</dbReference>
<dbReference type="GO" id="GO:0016645">
    <property type="term" value="F:oxidoreductase activity, acting on the CH-NH group of donors"/>
    <property type="evidence" value="ECO:0007669"/>
    <property type="project" value="InterPro"/>
</dbReference>
<keyword evidence="9 10" id="KW-0511">Multifunctional enzyme</keyword>
<evidence type="ECO:0000313" key="13">
    <source>
        <dbReference type="EMBL" id="BBO21275.1"/>
    </source>
</evidence>
<dbReference type="GO" id="GO:0050660">
    <property type="term" value="F:flavin adenine dinucleotide binding"/>
    <property type="evidence" value="ECO:0007669"/>
    <property type="project" value="UniProtKB-UniRule"/>
</dbReference>
<dbReference type="InterPro" id="IPR036188">
    <property type="entry name" value="FAD/NAD-bd_sf"/>
</dbReference>
<dbReference type="InterPro" id="IPR017610">
    <property type="entry name" value="tRNA_S-uridine_synth_MnmC_C"/>
</dbReference>
<evidence type="ECO:0000259" key="12">
    <source>
        <dbReference type="Pfam" id="PF05430"/>
    </source>
</evidence>
<evidence type="ECO:0000256" key="2">
    <source>
        <dbReference type="ARBA" id="ARBA00022603"/>
    </source>
</evidence>
<keyword evidence="7 10" id="KW-0274">FAD</keyword>
<dbReference type="Gene3D" id="3.40.50.150">
    <property type="entry name" value="Vaccinia Virus protein VP39"/>
    <property type="match status" value="1"/>
</dbReference>
<evidence type="ECO:0000259" key="11">
    <source>
        <dbReference type="Pfam" id="PF01266"/>
    </source>
</evidence>
<dbReference type="GO" id="GO:0002098">
    <property type="term" value="P:tRNA wobble uridine modification"/>
    <property type="evidence" value="ECO:0007669"/>
    <property type="project" value="TreeGrafter"/>
</dbReference>
<feature type="region of interest" description="tRNA (mnm(5)s(2)U34)-methyltransferase" evidence="10">
    <location>
        <begin position="1"/>
        <end position="232"/>
    </location>
</feature>
<accession>A0A809RAA0</accession>
<dbReference type="Pfam" id="PF05430">
    <property type="entry name" value="Methyltransf_30"/>
    <property type="match status" value="1"/>
</dbReference>
<dbReference type="GO" id="GO:0032259">
    <property type="term" value="P:methylation"/>
    <property type="evidence" value="ECO:0007669"/>
    <property type="project" value="UniProtKB-KW"/>
</dbReference>
<feature type="domain" description="FAD dependent oxidoreductase" evidence="11">
    <location>
        <begin position="245"/>
        <end position="585"/>
    </location>
</feature>
<evidence type="ECO:0000256" key="9">
    <source>
        <dbReference type="ARBA" id="ARBA00023268"/>
    </source>
</evidence>
<dbReference type="NCBIfam" id="NF002483">
    <property type="entry name" value="PRK01747.1-4"/>
    <property type="match status" value="1"/>
</dbReference>
<evidence type="ECO:0000256" key="7">
    <source>
        <dbReference type="ARBA" id="ARBA00022827"/>
    </source>
</evidence>
<comment type="similarity">
    <text evidence="10">In the N-terminal section; belongs to the methyltransferase superfamily. tRNA (mnm(5)s(2)U34)-methyltransferase family.</text>
</comment>
<evidence type="ECO:0000256" key="4">
    <source>
        <dbReference type="ARBA" id="ARBA00022679"/>
    </source>
</evidence>
<evidence type="ECO:0000256" key="10">
    <source>
        <dbReference type="HAMAP-Rule" id="MF_01102"/>
    </source>
</evidence>
<dbReference type="Proteomes" id="UP000662914">
    <property type="component" value="Chromosome"/>
</dbReference>
<dbReference type="EC" id="2.1.1.61" evidence="10"/>
<dbReference type="EC" id="1.5.-.-" evidence="10"/>
<keyword evidence="3 10" id="KW-0285">Flavoprotein</keyword>
<keyword evidence="5 10" id="KW-0949">S-adenosyl-L-methionine</keyword>